<keyword evidence="2" id="KW-1185">Reference proteome</keyword>
<organism evidence="1 2">
    <name type="scientific">Thauera phenylacetica B4P</name>
    <dbReference type="NCBI Taxonomy" id="1234382"/>
    <lineage>
        <taxon>Bacteria</taxon>
        <taxon>Pseudomonadati</taxon>
        <taxon>Pseudomonadota</taxon>
        <taxon>Betaproteobacteria</taxon>
        <taxon>Rhodocyclales</taxon>
        <taxon>Zoogloeaceae</taxon>
        <taxon>Thauera</taxon>
    </lineage>
</organism>
<evidence type="ECO:0000313" key="2">
    <source>
        <dbReference type="Proteomes" id="UP000013047"/>
    </source>
</evidence>
<accession>N6ZRC0</accession>
<name>N6ZRC0_9RHOO</name>
<dbReference type="AlphaFoldDB" id="N6ZRC0"/>
<dbReference type="OrthoDB" id="361711at2"/>
<dbReference type="RefSeq" id="WP_004362581.1">
    <property type="nucleotide sequence ID" value="NZ_AMXF01000066.1"/>
</dbReference>
<evidence type="ECO:0000313" key="1">
    <source>
        <dbReference type="EMBL" id="ENO97057.1"/>
    </source>
</evidence>
<dbReference type="Proteomes" id="UP000013047">
    <property type="component" value="Unassembled WGS sequence"/>
</dbReference>
<reference evidence="1 2" key="1">
    <citation type="submission" date="2012-09" db="EMBL/GenBank/DDBJ databases">
        <title>Draft Genome Sequences of 6 Strains from Genus Thauera.</title>
        <authorList>
            <person name="Liu B."/>
            <person name="Shapleigh J.P."/>
            <person name="Frostegard A.H."/>
        </authorList>
    </citation>
    <scope>NUCLEOTIDE SEQUENCE [LARGE SCALE GENOMIC DNA]</scope>
    <source>
        <strain evidence="1 2">B4P</strain>
    </source>
</reference>
<protein>
    <submittedName>
        <fullName evidence="1">Uncharacterized protein</fullName>
    </submittedName>
</protein>
<sequence length="69" mass="7736">MRTDAEIRRTGLDALVKALGPVEAERFIASISRDRFDYTEWRQHGLPRADLSVLSAQAENFSRSLTDGA</sequence>
<dbReference type="EMBL" id="AMXF01000066">
    <property type="protein sequence ID" value="ENO97057.1"/>
    <property type="molecule type" value="Genomic_DNA"/>
</dbReference>
<gene>
    <name evidence="1" type="ORF">C667_10720</name>
</gene>
<comment type="caution">
    <text evidence="1">The sequence shown here is derived from an EMBL/GenBank/DDBJ whole genome shotgun (WGS) entry which is preliminary data.</text>
</comment>
<proteinExistence type="predicted"/>